<dbReference type="EnsemblPlants" id="AVESA.00010b.r2.5DG0984160.1">
    <property type="protein sequence ID" value="AVESA.00010b.r2.5DG0984160.1.CDS"/>
    <property type="gene ID" value="AVESA.00010b.r2.5DG0984160"/>
</dbReference>
<proteinExistence type="predicted"/>
<protein>
    <submittedName>
        <fullName evidence="1">Uncharacterized protein</fullName>
    </submittedName>
</protein>
<reference evidence="1" key="2">
    <citation type="submission" date="2025-09" db="UniProtKB">
        <authorList>
            <consortium name="EnsemblPlants"/>
        </authorList>
    </citation>
    <scope>IDENTIFICATION</scope>
</reference>
<reference evidence="1" key="1">
    <citation type="submission" date="2021-05" db="EMBL/GenBank/DDBJ databases">
        <authorList>
            <person name="Scholz U."/>
            <person name="Mascher M."/>
            <person name="Fiebig A."/>
        </authorList>
    </citation>
    <scope>NUCLEOTIDE SEQUENCE [LARGE SCALE GENOMIC DNA]</scope>
</reference>
<keyword evidence="2" id="KW-1185">Reference proteome</keyword>
<organism evidence="1 2">
    <name type="scientific">Avena sativa</name>
    <name type="common">Oat</name>
    <dbReference type="NCBI Taxonomy" id="4498"/>
    <lineage>
        <taxon>Eukaryota</taxon>
        <taxon>Viridiplantae</taxon>
        <taxon>Streptophyta</taxon>
        <taxon>Embryophyta</taxon>
        <taxon>Tracheophyta</taxon>
        <taxon>Spermatophyta</taxon>
        <taxon>Magnoliopsida</taxon>
        <taxon>Liliopsida</taxon>
        <taxon>Poales</taxon>
        <taxon>Poaceae</taxon>
        <taxon>BOP clade</taxon>
        <taxon>Pooideae</taxon>
        <taxon>Poodae</taxon>
        <taxon>Poeae</taxon>
        <taxon>Poeae Chloroplast Group 1 (Aveneae type)</taxon>
        <taxon>Aveninae</taxon>
        <taxon>Avena</taxon>
    </lineage>
</organism>
<evidence type="ECO:0000313" key="2">
    <source>
        <dbReference type="Proteomes" id="UP001732700"/>
    </source>
</evidence>
<evidence type="ECO:0000313" key="1">
    <source>
        <dbReference type="EnsemblPlants" id="AVESA.00010b.r2.5DG0984160.1.CDS"/>
    </source>
</evidence>
<sequence length="636" mass="71271">MPRSSLDRRPRNCRRRSRVAPRVVRSLNHLRWNWIPRQNRTSGGRLDERRKQRRRRRLLAGRGPLHGRTSRPRRTSRPAGDETALLRFFDGEKERQDCSVLLGGDEDDPRSQNRDAGVGNPVSSQNSCFNSASVLLLRRQTEVQPSSPVGSSRSRSFSRAARASPSSEPESEPRQWNLEPELDGDGAAASGEPSAPGTMVYRLPFIASEIATPGVLAGPALAAAALRLGLLRWYDTHRRDLPWRFSATPGPEGREKRAYAVWVSEVMLQQTRVPVVVDYYSRWMARWPTVETLATATQEEVNEMWAGLGYYRRARFLLEGAKQIAEKGEFPSTASTLRQVRGIGDYTAGAIASIFFNEVTPLVDGNVVRVISRIFAIADNPKESSTVKKFWELAGQLVDPSRPGDFNQAMMELGATLCSKTKPGCSQCPVSSHCQALTLSHENPSIGVTDYPEVVPKAKPRHDFAAVCVVQIAQGLEQEMAAGKCNLFLLIKRPEEGLLAGLWEFPSVLVDESKTDSLNRRKEMDKYLKQLLDIDVKRESIVVLRKDIGQLVHIFSHIRLTMHVELMVLKIKGVVGQVCNKGQDSMKLKLVDESSIDSMGLTSGIRKVYNMVKAFKEKKLLDQSQIPTRKRSRRHE</sequence>
<name>A0ACD5YID7_AVESA</name>
<accession>A0ACD5YID7</accession>
<dbReference type="Proteomes" id="UP001732700">
    <property type="component" value="Chromosome 5D"/>
</dbReference>